<evidence type="ECO:0000256" key="1">
    <source>
        <dbReference type="ARBA" id="ARBA00023002"/>
    </source>
</evidence>
<sequence length="614" mass="68001">MVETIMTRSQTPAARLEDLPGELPTSRHLLDVDPTAVAAFWETDFPNLKSDDLDENAIWRDMLALTGTFRTFFSQTLVYEAWSELCQLRKPKNIHVNGDQARIVQINSDHSWIDIPFTFETTATDPLVECSGFLSVYMDGNGSWKVWMIRTILENLQGQPPVDVLEARANLATENTDTADNNGASDIALSFNNTHFQCIVVGGGQAGLSVGGYLQSLGVSYVILDKYPDVGDSWDKRYDAVKLHTAREYAHLPFGRLYNANLPEFLTREQVANGHRMFVDTYSINVKCGMELVKSSWSKRDKIWTCEIKQSDHIHTLTACHVVFAVGAGSSKPKMPNYDNKDVFRGKILHSVDYKSSRDWIGLKGVVIGTANTAHDVADDMLESGLSSVTMVQRGSTWVLPAEHYLATTAHMYNHITPTEVGDRMNFCNPLAISRKVAMIKLHAMAAEDGERFDALEEAGFKLDRFGDIISVLYDKLGGHYVDVGTSAKISKGLIKIKSDAAPTSYTPGGLMFNDGTELQADVIVFATGFVANLRELVSGYIGKSVADNVDDFWGVDGEGELRAAFKFPGHPGVWFTGGTIGHARFFGRFIALQIKADVMGTPFTRYEKYLPNI</sequence>
<dbReference type="PANTHER" id="PTHR43539">
    <property type="entry name" value="FLAVIN-BINDING MONOOXYGENASE-LIKE PROTEIN (AFU_ORTHOLOGUE AFUA_4G09220)"/>
    <property type="match status" value="1"/>
</dbReference>
<reference evidence="2" key="2">
    <citation type="journal article" date="2023" name="IMA Fungus">
        <title>Comparative genomic study of the Penicillium genus elucidates a diverse pangenome and 15 lateral gene transfer events.</title>
        <authorList>
            <person name="Petersen C."/>
            <person name="Sorensen T."/>
            <person name="Nielsen M.R."/>
            <person name="Sondergaard T.E."/>
            <person name="Sorensen J.L."/>
            <person name="Fitzpatrick D.A."/>
            <person name="Frisvad J.C."/>
            <person name="Nielsen K.L."/>
        </authorList>
    </citation>
    <scope>NUCLEOTIDE SEQUENCE</scope>
    <source>
        <strain evidence="2">IBT 16125</strain>
    </source>
</reference>
<keyword evidence="3" id="KW-1185">Reference proteome</keyword>
<dbReference type="PANTHER" id="PTHR43539:SF68">
    <property type="entry name" value="FLAVIN-BINDING MONOOXYGENASE-LIKE PROTEIN (AFU_ORTHOLOGUE AFUA_4G09220)"/>
    <property type="match status" value="1"/>
</dbReference>
<dbReference type="InterPro" id="IPR036188">
    <property type="entry name" value="FAD/NAD-bd_sf"/>
</dbReference>
<dbReference type="SUPFAM" id="SSF51905">
    <property type="entry name" value="FAD/NAD(P)-binding domain"/>
    <property type="match status" value="1"/>
</dbReference>
<accession>A0AAD6CA50</accession>
<dbReference type="GeneID" id="81594674"/>
<name>A0AAD6CA50_9EURO</name>
<proteinExistence type="predicted"/>
<evidence type="ECO:0000313" key="2">
    <source>
        <dbReference type="EMBL" id="KAJ5459496.1"/>
    </source>
</evidence>
<dbReference type="GO" id="GO:0004497">
    <property type="term" value="F:monooxygenase activity"/>
    <property type="evidence" value="ECO:0007669"/>
    <property type="project" value="TreeGrafter"/>
</dbReference>
<dbReference type="InterPro" id="IPR050982">
    <property type="entry name" value="Auxin_biosynth/cation_transpt"/>
</dbReference>
<comment type="caution">
    <text evidence="2">The sequence shown here is derived from an EMBL/GenBank/DDBJ whole genome shotgun (WGS) entry which is preliminary data.</text>
</comment>
<evidence type="ECO:0000313" key="3">
    <source>
        <dbReference type="Proteomes" id="UP001213681"/>
    </source>
</evidence>
<reference evidence="2" key="1">
    <citation type="submission" date="2022-12" db="EMBL/GenBank/DDBJ databases">
        <authorList>
            <person name="Petersen C."/>
        </authorList>
    </citation>
    <scope>NUCLEOTIDE SEQUENCE</scope>
    <source>
        <strain evidence="2">IBT 16125</strain>
    </source>
</reference>
<dbReference type="EMBL" id="JAPVEA010000002">
    <property type="protein sequence ID" value="KAJ5459496.1"/>
    <property type="molecule type" value="Genomic_DNA"/>
</dbReference>
<dbReference type="Gene3D" id="3.50.50.60">
    <property type="entry name" value="FAD/NAD(P)-binding domain"/>
    <property type="match status" value="2"/>
</dbReference>
<dbReference type="AlphaFoldDB" id="A0AAD6CA50"/>
<dbReference type="Pfam" id="PF13738">
    <property type="entry name" value="Pyr_redox_3"/>
    <property type="match status" value="1"/>
</dbReference>
<gene>
    <name evidence="2" type="ORF">N7458_001048</name>
</gene>
<keyword evidence="1" id="KW-0560">Oxidoreductase</keyword>
<organism evidence="2 3">
    <name type="scientific">Penicillium daleae</name>
    <dbReference type="NCBI Taxonomy" id="63821"/>
    <lineage>
        <taxon>Eukaryota</taxon>
        <taxon>Fungi</taxon>
        <taxon>Dikarya</taxon>
        <taxon>Ascomycota</taxon>
        <taxon>Pezizomycotina</taxon>
        <taxon>Eurotiomycetes</taxon>
        <taxon>Eurotiomycetidae</taxon>
        <taxon>Eurotiales</taxon>
        <taxon>Aspergillaceae</taxon>
        <taxon>Penicillium</taxon>
    </lineage>
</organism>
<dbReference type="RefSeq" id="XP_056768538.1">
    <property type="nucleotide sequence ID" value="XM_056904431.1"/>
</dbReference>
<evidence type="ECO:0008006" key="4">
    <source>
        <dbReference type="Google" id="ProtNLM"/>
    </source>
</evidence>
<protein>
    <recommendedName>
        <fullName evidence="4">FAD/NAD(P)-binding domain-containing protein</fullName>
    </recommendedName>
</protein>
<dbReference type="GO" id="GO:0050660">
    <property type="term" value="F:flavin adenine dinucleotide binding"/>
    <property type="evidence" value="ECO:0007669"/>
    <property type="project" value="TreeGrafter"/>
</dbReference>
<dbReference type="Proteomes" id="UP001213681">
    <property type="component" value="Unassembled WGS sequence"/>
</dbReference>